<feature type="transmembrane region" description="Helical" evidence="1">
    <location>
        <begin position="99"/>
        <end position="119"/>
    </location>
</feature>
<dbReference type="OrthoDB" id="9553886at2"/>
<dbReference type="EMBL" id="AAOF01000009">
    <property type="protein sequence ID" value="EAR21338.1"/>
    <property type="molecule type" value="Genomic_DNA"/>
</dbReference>
<keyword evidence="1" id="KW-0472">Membrane</keyword>
<evidence type="ECO:0000313" key="2">
    <source>
        <dbReference type="EMBL" id="EAR21338.1"/>
    </source>
</evidence>
<evidence type="ECO:0000256" key="1">
    <source>
        <dbReference type="SAM" id="Phobius"/>
    </source>
</evidence>
<organism evidence="2 3">
    <name type="scientific">Nitrococcus mobilis Nb-231</name>
    <dbReference type="NCBI Taxonomy" id="314278"/>
    <lineage>
        <taxon>Bacteria</taxon>
        <taxon>Pseudomonadati</taxon>
        <taxon>Pseudomonadota</taxon>
        <taxon>Gammaproteobacteria</taxon>
        <taxon>Chromatiales</taxon>
        <taxon>Ectothiorhodospiraceae</taxon>
        <taxon>Nitrococcus</taxon>
    </lineage>
</organism>
<keyword evidence="2" id="KW-0489">Methyltransferase</keyword>
<feature type="transmembrane region" description="Helical" evidence="1">
    <location>
        <begin position="125"/>
        <end position="146"/>
    </location>
</feature>
<comment type="caution">
    <text evidence="2">The sequence shown here is derived from an EMBL/GenBank/DDBJ whole genome shotgun (WGS) entry which is preliminary data.</text>
</comment>
<feature type="transmembrane region" description="Helical" evidence="1">
    <location>
        <begin position="7"/>
        <end position="25"/>
    </location>
</feature>
<dbReference type="Proteomes" id="UP000003374">
    <property type="component" value="Unassembled WGS sequence"/>
</dbReference>
<keyword evidence="2" id="KW-0808">Transferase</keyword>
<name>A4BS78_9GAMM</name>
<evidence type="ECO:0000313" key="3">
    <source>
        <dbReference type="Proteomes" id="UP000003374"/>
    </source>
</evidence>
<dbReference type="HOGENOM" id="CLU_1413875_0_0_6"/>
<proteinExistence type="predicted"/>
<keyword evidence="1" id="KW-1133">Transmembrane helix</keyword>
<reference evidence="2 3" key="1">
    <citation type="submission" date="2006-02" db="EMBL/GenBank/DDBJ databases">
        <authorList>
            <person name="Waterbury J."/>
            <person name="Ferriera S."/>
            <person name="Johnson J."/>
            <person name="Kravitz S."/>
            <person name="Halpern A."/>
            <person name="Remington K."/>
            <person name="Beeson K."/>
            <person name="Tran B."/>
            <person name="Rogers Y.-H."/>
            <person name="Friedman R."/>
            <person name="Venter J.C."/>
        </authorList>
    </citation>
    <scope>NUCLEOTIDE SEQUENCE [LARGE SCALE GENOMIC DNA]</scope>
    <source>
        <strain evidence="2 3">Nb-231</strain>
    </source>
</reference>
<dbReference type="RefSeq" id="WP_005003337.1">
    <property type="nucleotide sequence ID" value="NZ_CH672427.1"/>
</dbReference>
<protein>
    <submittedName>
        <fullName evidence="2">Thymidylate synthase</fullName>
        <ecNumber evidence="2">2.1.1.45</ecNumber>
    </submittedName>
</protein>
<keyword evidence="1" id="KW-0812">Transmembrane</keyword>
<sequence length="192" mass="20956">MGLSSEQVHWLFGVFLALIVSPLILHDIQVFRRQRSALLIPCALLIVGIALLLDPMIHGSALPANYSKETDQHIFLSALLLSIGVIEGARCFGKLPALLWSMALPVGLFLAGIIFFFHAQHDTHVSMLLLIVQHRIMGVTLIIAAVTKAVAELRPQPGLHAAWLIVILVFSSELILYTEGGSIFDAFSVSTQ</sequence>
<dbReference type="eggNOG" id="ENOG5032SP3">
    <property type="taxonomic scope" value="Bacteria"/>
</dbReference>
<feature type="transmembrane region" description="Helical" evidence="1">
    <location>
        <begin position="158"/>
        <end position="177"/>
    </location>
</feature>
<dbReference type="EC" id="2.1.1.45" evidence="2"/>
<keyword evidence="3" id="KW-1185">Reference proteome</keyword>
<feature type="transmembrane region" description="Helical" evidence="1">
    <location>
        <begin position="73"/>
        <end position="92"/>
    </location>
</feature>
<gene>
    <name evidence="2" type="ORF">NB231_13126</name>
</gene>
<dbReference type="GO" id="GO:0032259">
    <property type="term" value="P:methylation"/>
    <property type="evidence" value="ECO:0007669"/>
    <property type="project" value="UniProtKB-KW"/>
</dbReference>
<dbReference type="GO" id="GO:0004799">
    <property type="term" value="F:thymidylate synthase activity"/>
    <property type="evidence" value="ECO:0007669"/>
    <property type="project" value="UniProtKB-EC"/>
</dbReference>
<accession>A4BS78</accession>
<feature type="transmembrane region" description="Helical" evidence="1">
    <location>
        <begin position="37"/>
        <end position="53"/>
    </location>
</feature>
<dbReference type="AlphaFoldDB" id="A4BS78"/>